<name>A0AAV4MAS5_CAEEX</name>
<dbReference type="GO" id="GO:0030414">
    <property type="term" value="F:peptidase inhibitor activity"/>
    <property type="evidence" value="ECO:0007669"/>
    <property type="project" value="UniProtKB-KW"/>
</dbReference>
<keyword evidence="1" id="KW-0646">Protease inhibitor</keyword>
<evidence type="ECO:0000256" key="1">
    <source>
        <dbReference type="ARBA" id="ARBA00022690"/>
    </source>
</evidence>
<dbReference type="PANTHER" id="PTHR23259">
    <property type="entry name" value="RIDDLE"/>
    <property type="match status" value="1"/>
</dbReference>
<evidence type="ECO:0000313" key="4">
    <source>
        <dbReference type="EMBL" id="GIX68940.1"/>
    </source>
</evidence>
<dbReference type="PANTHER" id="PTHR23259:SF69">
    <property type="entry name" value="GEO11767P1-RELATED"/>
    <property type="match status" value="1"/>
</dbReference>
<protein>
    <submittedName>
        <fullName evidence="4">Zonadhesin</fullName>
    </submittedName>
</protein>
<evidence type="ECO:0000259" key="3">
    <source>
        <dbReference type="Pfam" id="PF01826"/>
    </source>
</evidence>
<accession>A0AAV4MAS5</accession>
<proteinExistence type="predicted"/>
<dbReference type="InterPro" id="IPR051368">
    <property type="entry name" value="SerProtInhib-TIL_Domain"/>
</dbReference>
<keyword evidence="5" id="KW-1185">Reference proteome</keyword>
<dbReference type="SUPFAM" id="SSF57567">
    <property type="entry name" value="Serine protease inhibitors"/>
    <property type="match status" value="2"/>
</dbReference>
<organism evidence="4 5">
    <name type="scientific">Caerostris extrusa</name>
    <name type="common">Bark spider</name>
    <name type="synonym">Caerostris bankana</name>
    <dbReference type="NCBI Taxonomy" id="172846"/>
    <lineage>
        <taxon>Eukaryota</taxon>
        <taxon>Metazoa</taxon>
        <taxon>Ecdysozoa</taxon>
        <taxon>Arthropoda</taxon>
        <taxon>Chelicerata</taxon>
        <taxon>Arachnida</taxon>
        <taxon>Araneae</taxon>
        <taxon>Araneomorphae</taxon>
        <taxon>Entelegynae</taxon>
        <taxon>Araneoidea</taxon>
        <taxon>Araneidae</taxon>
        <taxon>Caerostris</taxon>
    </lineage>
</organism>
<dbReference type="Proteomes" id="UP001054945">
    <property type="component" value="Unassembled WGS sequence"/>
</dbReference>
<dbReference type="InterPro" id="IPR002919">
    <property type="entry name" value="TIL_dom"/>
</dbReference>
<dbReference type="Gene3D" id="2.10.25.10">
    <property type="entry name" value="Laminin"/>
    <property type="match status" value="2"/>
</dbReference>
<reference evidence="4 5" key="1">
    <citation type="submission" date="2021-06" db="EMBL/GenBank/DDBJ databases">
        <title>Caerostris extrusa draft genome.</title>
        <authorList>
            <person name="Kono N."/>
            <person name="Arakawa K."/>
        </authorList>
    </citation>
    <scope>NUCLEOTIDE SEQUENCE [LARGE SCALE GENOMIC DNA]</scope>
</reference>
<evidence type="ECO:0000256" key="2">
    <source>
        <dbReference type="ARBA" id="ARBA00023157"/>
    </source>
</evidence>
<comment type="caution">
    <text evidence="4">The sequence shown here is derived from an EMBL/GenBank/DDBJ whole genome shotgun (WGS) entry which is preliminary data.</text>
</comment>
<dbReference type="CDD" id="cd19941">
    <property type="entry name" value="TIL"/>
    <property type="match status" value="1"/>
</dbReference>
<feature type="domain" description="TIL" evidence="3">
    <location>
        <begin position="50"/>
        <end position="93"/>
    </location>
</feature>
<evidence type="ECO:0000313" key="5">
    <source>
        <dbReference type="Proteomes" id="UP001054945"/>
    </source>
</evidence>
<dbReference type="EMBL" id="BPLR01019535">
    <property type="protein sequence ID" value="GIX68940.1"/>
    <property type="molecule type" value="Genomic_DNA"/>
</dbReference>
<gene>
    <name evidence="4" type="primary">Zan_0</name>
    <name evidence="4" type="ORF">CEXT_109711</name>
</gene>
<dbReference type="AlphaFoldDB" id="A0AAV4MAS5"/>
<dbReference type="InterPro" id="IPR036084">
    <property type="entry name" value="Ser_inhib-like_sf"/>
</dbReference>
<dbReference type="Pfam" id="PF01826">
    <property type="entry name" value="TIL"/>
    <property type="match status" value="1"/>
</dbReference>
<sequence length="93" mass="10361">MWNCMSSHLLESEGAKSLSRKMRKGCFCRDGFVRDSSGKCILPQLCPVVCKENEIFQNCSSPCQRTCESMRKPLSPCTLPCVKGCSCKPGHVR</sequence>
<keyword evidence="2" id="KW-1015">Disulfide bond</keyword>